<organism evidence="1 2">
    <name type="scientific">Acanthoscelides obtectus</name>
    <name type="common">Bean weevil</name>
    <name type="synonym">Bruchus obtectus</name>
    <dbReference type="NCBI Taxonomy" id="200917"/>
    <lineage>
        <taxon>Eukaryota</taxon>
        <taxon>Metazoa</taxon>
        <taxon>Ecdysozoa</taxon>
        <taxon>Arthropoda</taxon>
        <taxon>Hexapoda</taxon>
        <taxon>Insecta</taxon>
        <taxon>Pterygota</taxon>
        <taxon>Neoptera</taxon>
        <taxon>Endopterygota</taxon>
        <taxon>Coleoptera</taxon>
        <taxon>Polyphaga</taxon>
        <taxon>Cucujiformia</taxon>
        <taxon>Chrysomeloidea</taxon>
        <taxon>Chrysomelidae</taxon>
        <taxon>Bruchinae</taxon>
        <taxon>Bruchini</taxon>
        <taxon>Acanthoscelides</taxon>
    </lineage>
</organism>
<dbReference type="AlphaFoldDB" id="A0A9P0KPT6"/>
<accession>A0A9P0KPT6</accession>
<sequence length="31" mass="3723">MRLPVIPHNRRLISWIQVIKLSIFSFLKMNA</sequence>
<gene>
    <name evidence="1" type="ORF">ACAOBT_LOCUS14434</name>
</gene>
<proteinExistence type="predicted"/>
<evidence type="ECO:0000313" key="2">
    <source>
        <dbReference type="Proteomes" id="UP001152888"/>
    </source>
</evidence>
<reference evidence="1" key="1">
    <citation type="submission" date="2022-03" db="EMBL/GenBank/DDBJ databases">
        <authorList>
            <person name="Sayadi A."/>
        </authorList>
    </citation>
    <scope>NUCLEOTIDE SEQUENCE</scope>
</reference>
<protein>
    <submittedName>
        <fullName evidence="1">Uncharacterized protein</fullName>
    </submittedName>
</protein>
<comment type="caution">
    <text evidence="1">The sequence shown here is derived from an EMBL/GenBank/DDBJ whole genome shotgun (WGS) entry which is preliminary data.</text>
</comment>
<keyword evidence="2" id="KW-1185">Reference proteome</keyword>
<name>A0A9P0KPT6_ACAOB</name>
<evidence type="ECO:0000313" key="1">
    <source>
        <dbReference type="EMBL" id="CAH1981361.1"/>
    </source>
</evidence>
<dbReference type="Proteomes" id="UP001152888">
    <property type="component" value="Unassembled WGS sequence"/>
</dbReference>
<dbReference type="EMBL" id="CAKOFQ010006907">
    <property type="protein sequence ID" value="CAH1981361.1"/>
    <property type="molecule type" value="Genomic_DNA"/>
</dbReference>